<evidence type="ECO:0000256" key="2">
    <source>
        <dbReference type="ARBA" id="ARBA00022448"/>
    </source>
</evidence>
<accession>A0A517DR88</accession>
<dbReference type="InterPro" id="IPR012910">
    <property type="entry name" value="Plug_dom"/>
</dbReference>
<evidence type="ECO:0000256" key="8">
    <source>
        <dbReference type="ARBA" id="ARBA00023170"/>
    </source>
</evidence>
<dbReference type="GO" id="GO:0044718">
    <property type="term" value="P:siderophore transmembrane transport"/>
    <property type="evidence" value="ECO:0007669"/>
    <property type="project" value="TreeGrafter"/>
</dbReference>
<evidence type="ECO:0000256" key="1">
    <source>
        <dbReference type="ARBA" id="ARBA00004571"/>
    </source>
</evidence>
<dbReference type="PROSITE" id="PS52016">
    <property type="entry name" value="TONB_DEPENDENT_REC_3"/>
    <property type="match status" value="1"/>
</dbReference>
<dbReference type="Gene3D" id="2.170.130.10">
    <property type="entry name" value="TonB-dependent receptor, plug domain"/>
    <property type="match status" value="1"/>
</dbReference>
<dbReference type="GO" id="GO:0009279">
    <property type="term" value="C:cell outer membrane"/>
    <property type="evidence" value="ECO:0007669"/>
    <property type="project" value="UniProtKB-SubCell"/>
</dbReference>
<evidence type="ECO:0000256" key="6">
    <source>
        <dbReference type="ARBA" id="ARBA00023077"/>
    </source>
</evidence>
<evidence type="ECO:0000256" key="12">
    <source>
        <dbReference type="SAM" id="SignalP"/>
    </source>
</evidence>
<sequence length="667" mass="74258">MYKRLSKMVIPPAVCVCLLSSFNPVMAEEAVALDEVEVRSTALSDYLVTTAVITADKIKEMGATNLAEAIEGVPGLYVARADKGSRLARIRGAASDQTKVYIDGMPVFPLSGIASNSASNLETIPIDNIEKIEIIKGPGPVQYGTDYKGGIVLITTKDGKGAGQINLHLSAGSHSTYNTYATYSGSEGTTSYYLAAGKKQTDGHLNNSDTDSDYFNGKIKWQLNENSNLTLSGYYMNTDREIPNDIDQLTGREVPSTITWSGDTPVDGKTKVTDWKYTDFKQSNIALQFDQKASDRFAYNVKVYHVTDENDLWVHNGNNADNPAFVTPASPVWYRSGWYSKGNGMEFAGDLQADRNNTVTFGVKYNKIDWDTDENNSDLDEGGTDKRLGYYIQDNWRIDNKTNFTLGVRYDEAKQSYSYAKTDTEGNFKSERNSSKVDATDPVLNITHQLDAQNTVRFSAGKSHIFVTAKQVASNLAKGVALPETEKATNYEIGWKHDFDEKASLDVAAFTNKIDNRIDRRTSDKTYYNIAETDIKGIELEYTRQLTDRVKGFLNYTYLDAKDTNEAGVKTKAVNLPSSLFNYGLTYTVDKFQATVLGQAFGKSDTDHKTYKKLAGYHTLDVELKYRENDNLGYFLRVNNILDSDYWEKATYPADGINFATGVTLRM</sequence>
<keyword evidence="8" id="KW-0675">Receptor</keyword>
<keyword evidence="9 10" id="KW-0998">Cell outer membrane</keyword>
<evidence type="ECO:0000259" key="14">
    <source>
        <dbReference type="Pfam" id="PF07715"/>
    </source>
</evidence>
<gene>
    <name evidence="15" type="primary">btuB_9</name>
    <name evidence="15" type="ORF">SPTER_11730</name>
</gene>
<keyword evidence="5 12" id="KW-0732">Signal</keyword>
<dbReference type="InterPro" id="IPR000531">
    <property type="entry name" value="Beta-barrel_TonB"/>
</dbReference>
<feature type="signal peptide" evidence="12">
    <location>
        <begin position="1"/>
        <end position="27"/>
    </location>
</feature>
<evidence type="ECO:0000256" key="10">
    <source>
        <dbReference type="PROSITE-ProRule" id="PRU01360"/>
    </source>
</evidence>
<keyword evidence="7 10" id="KW-0472">Membrane</keyword>
<evidence type="ECO:0000256" key="7">
    <source>
        <dbReference type="ARBA" id="ARBA00023136"/>
    </source>
</evidence>
<dbReference type="AlphaFoldDB" id="A0A517DR88"/>
<dbReference type="CDD" id="cd01347">
    <property type="entry name" value="ligand_gated_channel"/>
    <property type="match status" value="1"/>
</dbReference>
<feature type="domain" description="TonB-dependent receptor-like beta-barrel" evidence="13">
    <location>
        <begin position="220"/>
        <end position="641"/>
    </location>
</feature>
<dbReference type="Proteomes" id="UP000320776">
    <property type="component" value="Chromosome"/>
</dbReference>
<evidence type="ECO:0000256" key="4">
    <source>
        <dbReference type="ARBA" id="ARBA00022692"/>
    </source>
</evidence>
<dbReference type="PANTHER" id="PTHR30069">
    <property type="entry name" value="TONB-DEPENDENT OUTER MEMBRANE RECEPTOR"/>
    <property type="match status" value="1"/>
</dbReference>
<keyword evidence="2 10" id="KW-0813">Transport</keyword>
<proteinExistence type="inferred from homology"/>
<dbReference type="OrthoDB" id="9763670at2"/>
<comment type="similarity">
    <text evidence="10 11">Belongs to the TonB-dependent receptor family.</text>
</comment>
<dbReference type="EMBL" id="CP036259">
    <property type="protein sequence ID" value="QDR79871.1"/>
    <property type="molecule type" value="Genomic_DNA"/>
</dbReference>
<keyword evidence="4 10" id="KW-0812">Transmembrane</keyword>
<dbReference type="RefSeq" id="WP_144349458.1">
    <property type="nucleotide sequence ID" value="NZ_CP036259.1"/>
</dbReference>
<protein>
    <submittedName>
        <fullName evidence="15">Vitamin B12 transporter BtuB</fullName>
    </submittedName>
</protein>
<comment type="subcellular location">
    <subcellularLocation>
        <location evidence="1 10">Cell outer membrane</location>
        <topology evidence="1 10">Multi-pass membrane protein</topology>
    </subcellularLocation>
</comment>
<dbReference type="InterPro" id="IPR037066">
    <property type="entry name" value="Plug_dom_sf"/>
</dbReference>
<dbReference type="SUPFAM" id="SSF56935">
    <property type="entry name" value="Porins"/>
    <property type="match status" value="1"/>
</dbReference>
<dbReference type="Pfam" id="PF00593">
    <property type="entry name" value="TonB_dep_Rec_b-barrel"/>
    <property type="match status" value="1"/>
</dbReference>
<dbReference type="PANTHER" id="PTHR30069:SF29">
    <property type="entry name" value="HEMOGLOBIN AND HEMOGLOBIN-HAPTOGLOBIN-BINDING PROTEIN 1-RELATED"/>
    <property type="match status" value="1"/>
</dbReference>
<dbReference type="InterPro" id="IPR036942">
    <property type="entry name" value="Beta-barrel_TonB_sf"/>
</dbReference>
<keyword evidence="6 11" id="KW-0798">TonB box</keyword>
<evidence type="ECO:0000313" key="15">
    <source>
        <dbReference type="EMBL" id="QDR79871.1"/>
    </source>
</evidence>
<dbReference type="Gene3D" id="2.40.170.20">
    <property type="entry name" value="TonB-dependent receptor, beta-barrel domain"/>
    <property type="match status" value="1"/>
</dbReference>
<evidence type="ECO:0000256" key="3">
    <source>
        <dbReference type="ARBA" id="ARBA00022452"/>
    </source>
</evidence>
<organism evidence="15 16">
    <name type="scientific">Sporomusa termitida</name>
    <dbReference type="NCBI Taxonomy" id="2377"/>
    <lineage>
        <taxon>Bacteria</taxon>
        <taxon>Bacillati</taxon>
        <taxon>Bacillota</taxon>
        <taxon>Negativicutes</taxon>
        <taxon>Selenomonadales</taxon>
        <taxon>Sporomusaceae</taxon>
        <taxon>Sporomusa</taxon>
    </lineage>
</organism>
<keyword evidence="3 10" id="KW-1134">Transmembrane beta strand</keyword>
<feature type="domain" description="TonB-dependent receptor plug" evidence="14">
    <location>
        <begin position="45"/>
        <end position="150"/>
    </location>
</feature>
<evidence type="ECO:0000256" key="5">
    <source>
        <dbReference type="ARBA" id="ARBA00022729"/>
    </source>
</evidence>
<reference evidence="15 16" key="1">
    <citation type="submission" date="2019-02" db="EMBL/GenBank/DDBJ databases">
        <title>Closed genome of Sporomusa termitida DSM 4440.</title>
        <authorList>
            <person name="Poehlein A."/>
            <person name="Daniel R."/>
        </authorList>
    </citation>
    <scope>NUCLEOTIDE SEQUENCE [LARGE SCALE GENOMIC DNA]</scope>
    <source>
        <strain evidence="15 16">DSM 4440</strain>
    </source>
</reference>
<dbReference type="GO" id="GO:0015344">
    <property type="term" value="F:siderophore uptake transmembrane transporter activity"/>
    <property type="evidence" value="ECO:0007669"/>
    <property type="project" value="TreeGrafter"/>
</dbReference>
<dbReference type="InterPro" id="IPR039426">
    <property type="entry name" value="TonB-dep_rcpt-like"/>
</dbReference>
<evidence type="ECO:0000259" key="13">
    <source>
        <dbReference type="Pfam" id="PF00593"/>
    </source>
</evidence>
<name>A0A517DR88_9FIRM</name>
<evidence type="ECO:0000256" key="11">
    <source>
        <dbReference type="RuleBase" id="RU003357"/>
    </source>
</evidence>
<feature type="chain" id="PRO_5022054963" evidence="12">
    <location>
        <begin position="28"/>
        <end position="667"/>
    </location>
</feature>
<dbReference type="KEGG" id="sted:SPTER_11730"/>
<evidence type="ECO:0000313" key="16">
    <source>
        <dbReference type="Proteomes" id="UP000320776"/>
    </source>
</evidence>
<keyword evidence="16" id="KW-1185">Reference proteome</keyword>
<dbReference type="Pfam" id="PF07715">
    <property type="entry name" value="Plug"/>
    <property type="match status" value="1"/>
</dbReference>
<evidence type="ECO:0000256" key="9">
    <source>
        <dbReference type="ARBA" id="ARBA00023237"/>
    </source>
</evidence>